<evidence type="ECO:0000313" key="5">
    <source>
        <dbReference type="Proteomes" id="UP000800040"/>
    </source>
</evidence>
<dbReference type="OrthoDB" id="74764at2759"/>
<feature type="region of interest" description="Disordered" evidence="1">
    <location>
        <begin position="411"/>
        <end position="434"/>
    </location>
</feature>
<organism evidence="4 5">
    <name type="scientific">Decorospora gaudefroyi</name>
    <dbReference type="NCBI Taxonomy" id="184978"/>
    <lineage>
        <taxon>Eukaryota</taxon>
        <taxon>Fungi</taxon>
        <taxon>Dikarya</taxon>
        <taxon>Ascomycota</taxon>
        <taxon>Pezizomycotina</taxon>
        <taxon>Dothideomycetes</taxon>
        <taxon>Pleosporomycetidae</taxon>
        <taxon>Pleosporales</taxon>
        <taxon>Pleosporineae</taxon>
        <taxon>Pleosporaceae</taxon>
        <taxon>Decorospora</taxon>
    </lineage>
</organism>
<dbReference type="PANTHER" id="PTHR43662">
    <property type="match status" value="1"/>
</dbReference>
<dbReference type="EMBL" id="ML975399">
    <property type="protein sequence ID" value="KAF1830348.1"/>
    <property type="molecule type" value="Genomic_DNA"/>
</dbReference>
<dbReference type="Proteomes" id="UP000800040">
    <property type="component" value="Unassembled WGS sequence"/>
</dbReference>
<feature type="signal peptide" evidence="2">
    <location>
        <begin position="1"/>
        <end position="18"/>
    </location>
</feature>
<dbReference type="AlphaFoldDB" id="A0A6A5JZF1"/>
<dbReference type="Pfam" id="PF09362">
    <property type="entry name" value="DUF1996"/>
    <property type="match status" value="1"/>
</dbReference>
<keyword evidence="5" id="KW-1185">Reference proteome</keyword>
<feature type="chain" id="PRO_5025353809" description="DUF1996 domain-containing protein" evidence="2">
    <location>
        <begin position="19"/>
        <end position="557"/>
    </location>
</feature>
<evidence type="ECO:0000256" key="1">
    <source>
        <dbReference type="SAM" id="MobiDB-lite"/>
    </source>
</evidence>
<feature type="domain" description="DUF1996" evidence="3">
    <location>
        <begin position="41"/>
        <end position="271"/>
    </location>
</feature>
<evidence type="ECO:0000313" key="4">
    <source>
        <dbReference type="EMBL" id="KAF1830348.1"/>
    </source>
</evidence>
<evidence type="ECO:0000259" key="3">
    <source>
        <dbReference type="Pfam" id="PF09362"/>
    </source>
</evidence>
<evidence type="ECO:0000256" key="2">
    <source>
        <dbReference type="SAM" id="SignalP"/>
    </source>
</evidence>
<accession>A0A6A5JZF1</accession>
<sequence length="557" mass="57384">MRSNIVTLTAGLAATASAQCTGNYFSFYNRAGSAASYQRLDPGLFPGVESPHLHSFDGGNGLSASVSYEDLQASTCTTARIKSDKSLYWRPTLFFSKGNSFHRVPEMQTKIYYKFGDGNNWANVTSFPEGLNMVAGIPSKRSDGDNPAGIRWACHGADGGSAIFENGFPKGFGSCSGGFASEVTFPSCWNGEKMDPKNPNAHMAWPNANAGVGIENCPTTHRAARFPTIFIEFWWDVSTFTGQYGANDMPWVLANGDPTGFGFHADFMNGWDAGVLDKAIAESGGCYCGCGCGQSEMEQCFGAENVNDDGDAEWAQCAVTPTYSGGEAEVLSPLPGCNPIQSGPAAATAVTGAGCSAAPAAAVPSDSPASSAAASQTSAVASSAITSDVYSAVFSVVDAASTAVYSIETAAPEAATSSSKSSSRRYRASRTGTSTANALPSLTIDLHNKQAASSGYDAAQPTFAASSSSAAVPAGETGTPSTGDDGEADDGDDEGNNEDDDEDCKAPTYVTVTPTVYVTVGAADVTSCTSAPTIYQTLTETATVTVGAYGAMSSGSY</sequence>
<gene>
    <name evidence="4" type="ORF">BDW02DRAFT_103396</name>
</gene>
<keyword evidence="2" id="KW-0732">Signal</keyword>
<feature type="compositionally biased region" description="Acidic residues" evidence="1">
    <location>
        <begin position="484"/>
        <end position="503"/>
    </location>
</feature>
<reference evidence="4" key="1">
    <citation type="submission" date="2020-01" db="EMBL/GenBank/DDBJ databases">
        <authorList>
            <consortium name="DOE Joint Genome Institute"/>
            <person name="Haridas S."/>
            <person name="Albert R."/>
            <person name="Binder M."/>
            <person name="Bloem J."/>
            <person name="Labutti K."/>
            <person name="Salamov A."/>
            <person name="Andreopoulos B."/>
            <person name="Baker S.E."/>
            <person name="Barry K."/>
            <person name="Bills G."/>
            <person name="Bluhm B.H."/>
            <person name="Cannon C."/>
            <person name="Castanera R."/>
            <person name="Culley D.E."/>
            <person name="Daum C."/>
            <person name="Ezra D."/>
            <person name="Gonzalez J.B."/>
            <person name="Henrissat B."/>
            <person name="Kuo A."/>
            <person name="Liang C."/>
            <person name="Lipzen A."/>
            <person name="Lutzoni F."/>
            <person name="Magnuson J."/>
            <person name="Mondo S."/>
            <person name="Nolan M."/>
            <person name="Ohm R."/>
            <person name="Pangilinan J."/>
            <person name="Park H.-J."/>
            <person name="Ramirez L."/>
            <person name="Alfaro M."/>
            <person name="Sun H."/>
            <person name="Tritt A."/>
            <person name="Yoshinaga Y."/>
            <person name="Zwiers L.-H."/>
            <person name="Turgeon B.G."/>
            <person name="Goodwin S.B."/>
            <person name="Spatafora J.W."/>
            <person name="Crous P.W."/>
            <person name="Grigoriev I.V."/>
        </authorList>
    </citation>
    <scope>NUCLEOTIDE SEQUENCE</scope>
    <source>
        <strain evidence="4">P77</strain>
    </source>
</reference>
<proteinExistence type="predicted"/>
<protein>
    <recommendedName>
        <fullName evidence="3">DUF1996 domain-containing protein</fullName>
    </recommendedName>
</protein>
<dbReference type="PANTHER" id="PTHR43662:SF5">
    <property type="entry name" value="DUF1996 DOMAIN-CONTAINING PROTEIN"/>
    <property type="match status" value="1"/>
</dbReference>
<feature type="region of interest" description="Disordered" evidence="1">
    <location>
        <begin position="466"/>
        <end position="507"/>
    </location>
</feature>
<name>A0A6A5JZF1_9PLEO</name>
<dbReference type="InterPro" id="IPR018535">
    <property type="entry name" value="DUF1996"/>
</dbReference>